<keyword evidence="4" id="KW-1133">Transmembrane helix</keyword>
<dbReference type="InterPro" id="IPR027469">
    <property type="entry name" value="Cation_efflux_TMD_sf"/>
</dbReference>
<feature type="domain" description="Cation efflux protein cytoplasmic" evidence="8">
    <location>
        <begin position="599"/>
        <end position="655"/>
    </location>
</feature>
<organism evidence="9 10">
    <name type="scientific">Rhizoctonia solani</name>
    <dbReference type="NCBI Taxonomy" id="456999"/>
    <lineage>
        <taxon>Eukaryota</taxon>
        <taxon>Fungi</taxon>
        <taxon>Dikarya</taxon>
        <taxon>Basidiomycota</taxon>
        <taxon>Agaricomycotina</taxon>
        <taxon>Agaricomycetes</taxon>
        <taxon>Cantharellales</taxon>
        <taxon>Ceratobasidiaceae</taxon>
        <taxon>Rhizoctonia</taxon>
    </lineage>
</organism>
<evidence type="ECO:0000256" key="2">
    <source>
        <dbReference type="ARBA" id="ARBA00022448"/>
    </source>
</evidence>
<gene>
    <name evidence="9" type="ORF">RHS03_01091</name>
</gene>
<dbReference type="PANTHER" id="PTHR43840">
    <property type="entry name" value="MITOCHONDRIAL METAL TRANSPORTER 1-RELATED"/>
    <property type="match status" value="1"/>
</dbReference>
<dbReference type="Pfam" id="PF01545">
    <property type="entry name" value="Cation_efflux"/>
    <property type="match status" value="1"/>
</dbReference>
<dbReference type="SUPFAM" id="SSF160240">
    <property type="entry name" value="Cation efflux protein cytoplasmic domain-like"/>
    <property type="match status" value="1"/>
</dbReference>
<dbReference type="GO" id="GO:0030003">
    <property type="term" value="P:intracellular monoatomic cation homeostasis"/>
    <property type="evidence" value="ECO:0007669"/>
    <property type="project" value="UniProtKB-ARBA"/>
</dbReference>
<dbReference type="Proteomes" id="UP000602905">
    <property type="component" value="Unassembled WGS sequence"/>
</dbReference>
<evidence type="ECO:0000313" key="10">
    <source>
        <dbReference type="Proteomes" id="UP000602905"/>
    </source>
</evidence>
<dbReference type="InterPro" id="IPR058533">
    <property type="entry name" value="Cation_efflux_TM"/>
</dbReference>
<dbReference type="AlphaFoldDB" id="A0A8H7M0B1"/>
<proteinExistence type="predicted"/>
<keyword evidence="2" id="KW-0813">Transport</keyword>
<comment type="subcellular location">
    <subcellularLocation>
        <location evidence="1">Membrane</location>
        <topology evidence="1">Multi-pass membrane protein</topology>
    </subcellularLocation>
</comment>
<dbReference type="GO" id="GO:0016020">
    <property type="term" value="C:membrane"/>
    <property type="evidence" value="ECO:0007669"/>
    <property type="project" value="UniProtKB-SubCell"/>
</dbReference>
<dbReference type="OrthoDB" id="435980at2759"/>
<dbReference type="InterPro" id="IPR027470">
    <property type="entry name" value="Cation_efflux_CTD"/>
</dbReference>
<dbReference type="NCBIfam" id="TIGR01297">
    <property type="entry name" value="CDF"/>
    <property type="match status" value="1"/>
</dbReference>
<reference evidence="9" key="1">
    <citation type="submission" date="2020-09" db="EMBL/GenBank/DDBJ databases">
        <title>Comparative genome analyses of four rice-infecting Rhizoctonia solani isolates reveal extensive enrichment of homogalacturonan modification genes.</title>
        <authorList>
            <person name="Lee D.-Y."/>
            <person name="Jeon J."/>
            <person name="Kim K.-T."/>
            <person name="Cheong K."/>
            <person name="Song H."/>
            <person name="Choi G."/>
            <person name="Ko J."/>
            <person name="Opiyo S.O."/>
            <person name="Zuo S."/>
            <person name="Madhav S."/>
            <person name="Lee Y.-H."/>
            <person name="Wang G.-L."/>
        </authorList>
    </citation>
    <scope>NUCLEOTIDE SEQUENCE</scope>
    <source>
        <strain evidence="9">AG1-IA WGL</strain>
    </source>
</reference>
<dbReference type="EMBL" id="JACYCD010000044">
    <property type="protein sequence ID" value="KAF8712290.1"/>
    <property type="molecule type" value="Genomic_DNA"/>
</dbReference>
<evidence type="ECO:0000259" key="7">
    <source>
        <dbReference type="Pfam" id="PF01545"/>
    </source>
</evidence>
<dbReference type="GO" id="GO:0008324">
    <property type="term" value="F:monoatomic cation transmembrane transporter activity"/>
    <property type="evidence" value="ECO:0007669"/>
    <property type="project" value="InterPro"/>
</dbReference>
<evidence type="ECO:0000256" key="4">
    <source>
        <dbReference type="ARBA" id="ARBA00022989"/>
    </source>
</evidence>
<evidence type="ECO:0000256" key="1">
    <source>
        <dbReference type="ARBA" id="ARBA00004141"/>
    </source>
</evidence>
<feature type="compositionally biased region" description="Basic and acidic residues" evidence="6">
    <location>
        <begin position="286"/>
        <end position="302"/>
    </location>
</feature>
<feature type="region of interest" description="Disordered" evidence="6">
    <location>
        <begin position="95"/>
        <end position="120"/>
    </location>
</feature>
<feature type="compositionally biased region" description="Basic and acidic residues" evidence="6">
    <location>
        <begin position="97"/>
        <end position="108"/>
    </location>
</feature>
<feature type="non-terminal residue" evidence="9">
    <location>
        <position position="1"/>
    </location>
</feature>
<sequence length="676" mass="73396">MEPSISVIVWILKKRNTTRLEVAARTLATPAQRESGQLPEQTHSFLLLITADLGWVYEMNAKNDGHESELTHKWCSDKWRSMGNDDIDTGFVRTNGLKRESVPRRAEDETQAGGRRGDIRSEESSGAVFFALPDLLPKIQEMRAQGLRHLQPNSSGLRLATSSLRPCSHTAPPRPSRLRNTSPALYNRSGHTATVSSPLSSTTLAPCYTLPRRPSTYSANHVRAASRTGHVNNNTNTYVSPRFRFTGALYSPPVRAFYHHARKPHTLSFQIMESSATLTQRRGHANKAEEHDHHHDHDDHSHSHGLFHSHSHSHAHGGEAGEIMKALSGAGDAGSRITLIGLASNVVLSATKGIAGVYLNSAALVADAAHSLSDLMGDFVTLACWKISRKPPTDAYPYGYGKFETLGTTVVSLILVGGAAAIGLHSYTMLLDALTPTVATIQPGPMHDFLQFLVGTKESVGEVLSHTHGHAHIDESAALDPNAAWFALASVVVKEWNYRATKAVADEMKSPVLLANAYHHRSDAYSSLVTLLAIIGTWAVPTLPLDPLGGMLVSLLILQQGVSLCYSAFGDFTDAGVSPSTRKELSSLLDHLVEPRSLLGIRNVRAVRSGSLMFVDLTADVPAGMTVLDAHDVEKRVRDAIMQGRSEVKEVRVHLHAVEEGQSVNENANGKSDLPC</sequence>
<dbReference type="InterPro" id="IPR002524">
    <property type="entry name" value="Cation_efflux"/>
</dbReference>
<feature type="region of interest" description="Disordered" evidence="6">
    <location>
        <begin position="277"/>
        <end position="316"/>
    </location>
</feature>
<comment type="caution">
    <text evidence="9">The sequence shown here is derived from an EMBL/GenBank/DDBJ whole genome shotgun (WGS) entry which is preliminary data.</text>
</comment>
<dbReference type="Gene3D" id="3.30.70.1350">
    <property type="entry name" value="Cation efflux protein, cytoplasmic domain"/>
    <property type="match status" value="1"/>
</dbReference>
<dbReference type="Gene3D" id="1.20.1510.10">
    <property type="entry name" value="Cation efflux protein transmembrane domain"/>
    <property type="match status" value="1"/>
</dbReference>
<feature type="region of interest" description="Disordered" evidence="6">
    <location>
        <begin position="163"/>
        <end position="202"/>
    </location>
</feature>
<evidence type="ECO:0000256" key="5">
    <source>
        <dbReference type="ARBA" id="ARBA00023136"/>
    </source>
</evidence>
<name>A0A8H7M0B1_9AGAM</name>
<dbReference type="GO" id="GO:0098771">
    <property type="term" value="P:inorganic ion homeostasis"/>
    <property type="evidence" value="ECO:0007669"/>
    <property type="project" value="UniProtKB-ARBA"/>
</dbReference>
<feature type="compositionally biased region" description="Basic residues" evidence="6">
    <location>
        <begin position="303"/>
        <end position="315"/>
    </location>
</feature>
<accession>A0A8H7M0B1</accession>
<dbReference type="InterPro" id="IPR050291">
    <property type="entry name" value="CDF_Transporter"/>
</dbReference>
<evidence type="ECO:0000256" key="3">
    <source>
        <dbReference type="ARBA" id="ARBA00022692"/>
    </source>
</evidence>
<keyword evidence="3" id="KW-0812">Transmembrane</keyword>
<feature type="domain" description="Cation efflux protein transmembrane" evidence="7">
    <location>
        <begin position="339"/>
        <end position="569"/>
    </location>
</feature>
<evidence type="ECO:0000313" key="9">
    <source>
        <dbReference type="EMBL" id="KAF8712290.1"/>
    </source>
</evidence>
<protein>
    <submittedName>
        <fullName evidence="9">Cation efflux family</fullName>
    </submittedName>
</protein>
<feature type="compositionally biased region" description="Polar residues" evidence="6">
    <location>
        <begin position="178"/>
        <end position="202"/>
    </location>
</feature>
<dbReference type="SUPFAM" id="SSF161111">
    <property type="entry name" value="Cation efflux protein transmembrane domain-like"/>
    <property type="match status" value="1"/>
</dbReference>
<evidence type="ECO:0000256" key="6">
    <source>
        <dbReference type="SAM" id="MobiDB-lite"/>
    </source>
</evidence>
<evidence type="ECO:0000259" key="8">
    <source>
        <dbReference type="Pfam" id="PF16916"/>
    </source>
</evidence>
<keyword evidence="5" id="KW-0472">Membrane</keyword>
<dbReference type="InterPro" id="IPR036837">
    <property type="entry name" value="Cation_efflux_CTD_sf"/>
</dbReference>
<dbReference type="Pfam" id="PF16916">
    <property type="entry name" value="ZT_dimer"/>
    <property type="match status" value="1"/>
</dbReference>
<dbReference type="PANTHER" id="PTHR43840:SF15">
    <property type="entry name" value="MITOCHONDRIAL METAL TRANSPORTER 1-RELATED"/>
    <property type="match status" value="1"/>
</dbReference>